<dbReference type="PROSITE" id="PS51257">
    <property type="entry name" value="PROKAR_LIPOPROTEIN"/>
    <property type="match status" value="1"/>
</dbReference>
<evidence type="ECO:0000256" key="1">
    <source>
        <dbReference type="SAM" id="SignalP"/>
    </source>
</evidence>
<dbReference type="InterPro" id="IPR010870">
    <property type="entry name" value="Porin_O/P"/>
</dbReference>
<organism evidence="2 3">
    <name type="scientific">Lutibacter aestuarii</name>
    <dbReference type="NCBI Taxonomy" id="861111"/>
    <lineage>
        <taxon>Bacteria</taxon>
        <taxon>Pseudomonadati</taxon>
        <taxon>Bacteroidota</taxon>
        <taxon>Flavobacteriia</taxon>
        <taxon>Flavobacteriales</taxon>
        <taxon>Flavobacteriaceae</taxon>
        <taxon>Lutibacter</taxon>
    </lineage>
</organism>
<dbReference type="Pfam" id="PF07396">
    <property type="entry name" value="Porin_O_P"/>
    <property type="match status" value="2"/>
</dbReference>
<dbReference type="Gene3D" id="2.40.160.10">
    <property type="entry name" value="Porin"/>
    <property type="match status" value="1"/>
</dbReference>
<feature type="chain" id="PRO_5047226395" evidence="1">
    <location>
        <begin position="23"/>
        <end position="348"/>
    </location>
</feature>
<feature type="signal peptide" evidence="1">
    <location>
        <begin position="1"/>
        <end position="22"/>
    </location>
</feature>
<keyword evidence="3" id="KW-1185">Reference proteome</keyword>
<dbReference type="SUPFAM" id="SSF56935">
    <property type="entry name" value="Porins"/>
    <property type="match status" value="1"/>
</dbReference>
<evidence type="ECO:0000313" key="3">
    <source>
        <dbReference type="Proteomes" id="UP001597032"/>
    </source>
</evidence>
<gene>
    <name evidence="2" type="ORF">ACFQZW_13265</name>
</gene>
<dbReference type="RefSeq" id="WP_298264017.1">
    <property type="nucleotide sequence ID" value="NZ_JBHTIC010000020.1"/>
</dbReference>
<evidence type="ECO:0000313" key="2">
    <source>
        <dbReference type="EMBL" id="MFD0763052.1"/>
    </source>
</evidence>
<dbReference type="Proteomes" id="UP001597032">
    <property type="component" value="Unassembled WGS sequence"/>
</dbReference>
<dbReference type="InterPro" id="IPR023614">
    <property type="entry name" value="Porin_dom_sf"/>
</dbReference>
<comment type="caution">
    <text evidence="2">The sequence shown here is derived from an EMBL/GenBank/DDBJ whole genome shotgun (WGS) entry which is preliminary data.</text>
</comment>
<protein>
    <submittedName>
        <fullName evidence="2">Porin</fullName>
    </submittedName>
</protein>
<reference evidence="3" key="1">
    <citation type="journal article" date="2019" name="Int. J. Syst. Evol. Microbiol.">
        <title>The Global Catalogue of Microorganisms (GCM) 10K type strain sequencing project: providing services to taxonomists for standard genome sequencing and annotation.</title>
        <authorList>
            <consortium name="The Broad Institute Genomics Platform"/>
            <consortium name="The Broad Institute Genome Sequencing Center for Infectious Disease"/>
            <person name="Wu L."/>
            <person name="Ma J."/>
        </authorList>
    </citation>
    <scope>NUCLEOTIDE SEQUENCE [LARGE SCALE GENOMIC DNA]</scope>
    <source>
        <strain evidence="3">CCUG 60022</strain>
    </source>
</reference>
<keyword evidence="1" id="KW-0732">Signal</keyword>
<dbReference type="EMBL" id="JBHTIC010000020">
    <property type="protein sequence ID" value="MFD0763052.1"/>
    <property type="molecule type" value="Genomic_DNA"/>
</dbReference>
<accession>A0ABW2Z8Z2</accession>
<proteinExistence type="predicted"/>
<sequence>MKTRILLIFIALFAFTTNSSFAQGCEDDAPASSTSGVPSTSNMTFFGYIQPMFESHFTDANENTFKFKRARLGVRGRVNRSFSYYVALETSDFVSSDGNVYLLDAFITYDKHEWTKFSMGSFKQPFGLEVTTACHALTTIDRAIVSDQLVAPQRDLGVMMLGGTSKTKFRYSLALMNGRGLGVKDNNTKKDVIGRASYKLFDFLTVGGSFRYGYPNNNDLDRTTYGAEFLVNYKDFALQGEYIYDEGDYNRAADGGCGSTPLELGEKRAGAYVMATYNVNEKLQPVFKYEYFDQDLDIKKVGYQEMMTLGVNYFINAKTRLQVNYQNKIETGLSIDNDALLMQLQVRF</sequence>
<name>A0ABW2Z8Z2_9FLAO</name>